<feature type="non-terminal residue" evidence="1">
    <location>
        <position position="156"/>
    </location>
</feature>
<reference evidence="1" key="1">
    <citation type="journal article" date="2014" name="Front. Microbiol.">
        <title>High frequency of phylogenetically diverse reductive dehalogenase-homologous genes in deep subseafloor sedimentary metagenomes.</title>
        <authorList>
            <person name="Kawai M."/>
            <person name="Futagami T."/>
            <person name="Toyoda A."/>
            <person name="Takaki Y."/>
            <person name="Nishi S."/>
            <person name="Hori S."/>
            <person name="Arai W."/>
            <person name="Tsubouchi T."/>
            <person name="Morono Y."/>
            <person name="Uchiyama I."/>
            <person name="Ito T."/>
            <person name="Fujiyama A."/>
            <person name="Inagaki F."/>
            <person name="Takami H."/>
        </authorList>
    </citation>
    <scope>NUCLEOTIDE SEQUENCE</scope>
    <source>
        <strain evidence="1">Expedition CK06-06</strain>
    </source>
</reference>
<organism evidence="1">
    <name type="scientific">marine sediment metagenome</name>
    <dbReference type="NCBI Taxonomy" id="412755"/>
    <lineage>
        <taxon>unclassified sequences</taxon>
        <taxon>metagenomes</taxon>
        <taxon>ecological metagenomes</taxon>
    </lineage>
</organism>
<gene>
    <name evidence="1" type="ORF">S12H4_58898</name>
</gene>
<comment type="caution">
    <text evidence="1">The sequence shown here is derived from an EMBL/GenBank/DDBJ whole genome shotgun (WGS) entry which is preliminary data.</text>
</comment>
<evidence type="ECO:0000313" key="1">
    <source>
        <dbReference type="EMBL" id="GAJ22195.1"/>
    </source>
</evidence>
<dbReference type="AlphaFoldDB" id="X1W1M1"/>
<protein>
    <submittedName>
        <fullName evidence="1">Uncharacterized protein</fullName>
    </submittedName>
</protein>
<dbReference type="EMBL" id="BARW01038356">
    <property type="protein sequence ID" value="GAJ22195.1"/>
    <property type="molecule type" value="Genomic_DNA"/>
</dbReference>
<sequence>MFLQSFCHEQNVYNLLCNIFLASQPYISQVEQTIFKKAIIMLNTFIDNDEFPKYIPTTTLTQLMLDGKTYLTKQDLGFQKAKEQYYGGIIYDITCKLPLQLFPNFSGKHYLGRTHKRKIKRLMEHIDEALKPEDSKNRLLLQAILIALEQEGYNIV</sequence>
<accession>X1W1M1</accession>
<name>X1W1M1_9ZZZZ</name>
<proteinExistence type="predicted"/>